<comment type="caution">
    <text evidence="2">The sequence shown here is derived from an EMBL/GenBank/DDBJ whole genome shotgun (WGS) entry which is preliminary data.</text>
</comment>
<dbReference type="Proteomes" id="UP000283492">
    <property type="component" value="Unassembled WGS sequence"/>
</dbReference>
<dbReference type="AlphaFoldDB" id="A0A3R6AA74"/>
<accession>A0A3R6AA74</accession>
<protein>
    <submittedName>
        <fullName evidence="2">Uncharacterized protein</fullName>
    </submittedName>
</protein>
<evidence type="ECO:0000313" key="2">
    <source>
        <dbReference type="EMBL" id="RHA84231.1"/>
    </source>
</evidence>
<evidence type="ECO:0000256" key="1">
    <source>
        <dbReference type="SAM" id="MobiDB-lite"/>
    </source>
</evidence>
<gene>
    <name evidence="2" type="ORF">DW914_15590</name>
</gene>
<sequence>MNQKYVMALVDDDAFCIRADGMNVASFIKEYGELEDIAIMTMHRYPLLNTRGGFVDRCFDQEYLAKQLLPCLIPIQQEQIPPAEIDYLKSWDLLPENAAPVPDWDCDKGHGIWNLDIPKPDHEWSAAEEWPEEENMEDEGIEP</sequence>
<reference evidence="2 3" key="1">
    <citation type="submission" date="2018-08" db="EMBL/GenBank/DDBJ databases">
        <title>A genome reference for cultivated species of the human gut microbiota.</title>
        <authorList>
            <person name="Zou Y."/>
            <person name="Xue W."/>
            <person name="Luo G."/>
        </authorList>
    </citation>
    <scope>NUCLEOTIDE SEQUENCE [LARGE SCALE GENOMIC DNA]</scope>
    <source>
        <strain evidence="2 3">AM42-1AC</strain>
    </source>
</reference>
<evidence type="ECO:0000313" key="3">
    <source>
        <dbReference type="Proteomes" id="UP000283492"/>
    </source>
</evidence>
<dbReference type="EMBL" id="QSFX01000035">
    <property type="protein sequence ID" value="RHA84231.1"/>
    <property type="molecule type" value="Genomic_DNA"/>
</dbReference>
<feature type="region of interest" description="Disordered" evidence="1">
    <location>
        <begin position="123"/>
        <end position="143"/>
    </location>
</feature>
<proteinExistence type="predicted"/>
<name>A0A3R6AA74_9FIRM</name>
<feature type="compositionally biased region" description="Acidic residues" evidence="1">
    <location>
        <begin position="129"/>
        <end position="143"/>
    </location>
</feature>
<organism evidence="2 3">
    <name type="scientific">Roseburia inulinivorans</name>
    <dbReference type="NCBI Taxonomy" id="360807"/>
    <lineage>
        <taxon>Bacteria</taxon>
        <taxon>Bacillati</taxon>
        <taxon>Bacillota</taxon>
        <taxon>Clostridia</taxon>
        <taxon>Lachnospirales</taxon>
        <taxon>Lachnospiraceae</taxon>
        <taxon>Roseburia</taxon>
    </lineage>
</organism>
<dbReference type="RefSeq" id="WP_055163386.1">
    <property type="nucleotide sequence ID" value="NZ_CABJFX010000035.1"/>
</dbReference>